<accession>A0ABT2QAU7</accession>
<gene>
    <name evidence="3" type="ORF">OB955_04790</name>
</gene>
<feature type="compositionally biased region" description="Basic and acidic residues" evidence="1">
    <location>
        <begin position="218"/>
        <end position="240"/>
    </location>
</feature>
<feature type="region of interest" description="Disordered" evidence="1">
    <location>
        <begin position="218"/>
        <end position="299"/>
    </location>
</feature>
<comment type="caution">
    <text evidence="3">The sequence shown here is derived from an EMBL/GenBank/DDBJ whole genome shotgun (WGS) entry which is preliminary data.</text>
</comment>
<dbReference type="RefSeq" id="WP_338007131.1">
    <property type="nucleotide sequence ID" value="NZ_JAOPKB010000002.1"/>
</dbReference>
<protein>
    <submittedName>
        <fullName evidence="3">Uncharacterized protein</fullName>
    </submittedName>
</protein>
<evidence type="ECO:0000256" key="2">
    <source>
        <dbReference type="SAM" id="Phobius"/>
    </source>
</evidence>
<feature type="compositionally biased region" description="Polar residues" evidence="1">
    <location>
        <begin position="278"/>
        <end position="291"/>
    </location>
</feature>
<evidence type="ECO:0000313" key="4">
    <source>
        <dbReference type="Proteomes" id="UP001320972"/>
    </source>
</evidence>
<dbReference type="Proteomes" id="UP001320972">
    <property type="component" value="Unassembled WGS sequence"/>
</dbReference>
<organism evidence="3 4">
    <name type="scientific">Natronoglomus mannanivorans</name>
    <dbReference type="NCBI Taxonomy" id="2979990"/>
    <lineage>
        <taxon>Archaea</taxon>
        <taxon>Methanobacteriati</taxon>
        <taxon>Methanobacteriota</taxon>
        <taxon>Stenosarchaea group</taxon>
        <taxon>Halobacteria</taxon>
        <taxon>Halobacteriales</taxon>
        <taxon>Natrialbaceae</taxon>
        <taxon>Natronoglomus</taxon>
    </lineage>
</organism>
<sequence length="299" mass="33258">MISTIFAYLYPILAVILAIILAVLQWRGYPVVSTLKTIALWMVGVGPFVTLIVLWIASGIQLIGFNALDWWVLGRLGLGGIHIDYVFLYFLSFAVFGWLSVAVGVFVVKVDGEHLLAKNPKTGETGVFKIPQEKWDNMRVVHHETDEELSKDALTTAPWYKVGMGWEATEYNPDTNVAKSSYFGDLTPSETRTHAFKIDLLMGELLDDVDAAYDADARRDRDARMDSKREATRIARDHEYATLPDGELPKSPLRERLDETDDTDNTSDETTANELYEGSQNGESGDSSSDLPTGGEADE</sequence>
<feature type="transmembrane region" description="Helical" evidence="2">
    <location>
        <begin position="38"/>
        <end position="65"/>
    </location>
</feature>
<feature type="transmembrane region" description="Helical" evidence="2">
    <location>
        <begin position="6"/>
        <end position="26"/>
    </location>
</feature>
<keyword evidence="2" id="KW-0472">Membrane</keyword>
<dbReference type="EMBL" id="JAOPKB010000002">
    <property type="protein sequence ID" value="MCU4972050.1"/>
    <property type="molecule type" value="Genomic_DNA"/>
</dbReference>
<evidence type="ECO:0000256" key="1">
    <source>
        <dbReference type="SAM" id="MobiDB-lite"/>
    </source>
</evidence>
<name>A0ABT2QAU7_9EURY</name>
<keyword evidence="2" id="KW-0812">Transmembrane</keyword>
<feature type="compositionally biased region" description="Acidic residues" evidence="1">
    <location>
        <begin position="258"/>
        <end position="267"/>
    </location>
</feature>
<feature type="transmembrane region" description="Helical" evidence="2">
    <location>
        <begin position="85"/>
        <end position="108"/>
    </location>
</feature>
<evidence type="ECO:0000313" key="3">
    <source>
        <dbReference type="EMBL" id="MCU4972050.1"/>
    </source>
</evidence>
<keyword evidence="2" id="KW-1133">Transmembrane helix</keyword>
<reference evidence="3 4" key="1">
    <citation type="submission" date="2022-09" db="EMBL/GenBank/DDBJ databases">
        <title>Enrichment on poylsaccharides allowed isolation of novel metabolic and taxonomic groups of Haloarchaea.</title>
        <authorList>
            <person name="Sorokin D.Y."/>
            <person name="Elcheninov A.G."/>
            <person name="Khizhniak T.V."/>
            <person name="Kolganova T.V."/>
            <person name="Kublanov I.V."/>
        </authorList>
    </citation>
    <scope>NUCLEOTIDE SEQUENCE [LARGE SCALE GENOMIC DNA]</scope>
    <source>
        <strain evidence="3 4">AArc-m2/3/4</strain>
    </source>
</reference>
<proteinExistence type="predicted"/>
<keyword evidence="4" id="KW-1185">Reference proteome</keyword>